<dbReference type="CDD" id="cd04301">
    <property type="entry name" value="NAT_SF"/>
    <property type="match status" value="1"/>
</dbReference>
<dbReference type="InterPro" id="IPR016181">
    <property type="entry name" value="Acyl_CoA_acyltransferase"/>
</dbReference>
<gene>
    <name evidence="4" type="ORF">SAMEA3906487_03128</name>
</gene>
<protein>
    <submittedName>
        <fullName evidence="4">Acetyltransferase</fullName>
    </submittedName>
</protein>
<dbReference type="eggNOG" id="COG0456">
    <property type="taxonomic scope" value="Bacteria"/>
</dbReference>
<feature type="domain" description="N-acetyltransferase" evidence="3">
    <location>
        <begin position="19"/>
        <end position="177"/>
    </location>
</feature>
<evidence type="ECO:0000313" key="4">
    <source>
        <dbReference type="EMBL" id="SAI72281.1"/>
    </source>
</evidence>
<dbReference type="SUPFAM" id="SSF55729">
    <property type="entry name" value="Acyl-CoA N-acyltransferases (Nat)"/>
    <property type="match status" value="1"/>
</dbReference>
<keyword evidence="2" id="KW-0012">Acyltransferase</keyword>
<dbReference type="STRING" id="123899.SAMEA3906487_03128"/>
<evidence type="ECO:0000256" key="1">
    <source>
        <dbReference type="ARBA" id="ARBA00022679"/>
    </source>
</evidence>
<dbReference type="Pfam" id="PF00583">
    <property type="entry name" value="Acetyltransf_1"/>
    <property type="match status" value="1"/>
</dbReference>
<reference evidence="4 5" key="1">
    <citation type="submission" date="2016-04" db="EMBL/GenBank/DDBJ databases">
        <authorList>
            <consortium name="Pathogen Informatics"/>
        </authorList>
    </citation>
    <scope>NUCLEOTIDE SEQUENCE [LARGE SCALE GENOMIC DNA]</scope>
    <source>
        <strain evidence="4 5">H044680328</strain>
    </source>
</reference>
<dbReference type="GO" id="GO:0008080">
    <property type="term" value="F:N-acetyltransferase activity"/>
    <property type="evidence" value="ECO:0007669"/>
    <property type="project" value="UniProtKB-ARBA"/>
</dbReference>
<dbReference type="EMBL" id="LT546645">
    <property type="protein sequence ID" value="SAI72281.1"/>
    <property type="molecule type" value="Genomic_DNA"/>
</dbReference>
<sequence length="178" mass="19948">MTLRPEQALTLAANDMPELHFRFATPADAARCREIEVAAYEGDEAASLAKITTRIEQYPEGFLIMEKDGKVIGYINSGCAHEVRMSDDAFKELIGHDPAAPNVVIMSVAIDPEHQGRGYAGPLMRAFVKQMQERGKATIHLMCKERHIPLYEHFGYHYQKPSASGLGGMSWHEMRMDL</sequence>
<dbReference type="PANTHER" id="PTHR10908">
    <property type="entry name" value="SEROTONIN N-ACETYLTRANSFERASE"/>
    <property type="match status" value="1"/>
</dbReference>
<evidence type="ECO:0000256" key="2">
    <source>
        <dbReference type="ARBA" id="ARBA00023315"/>
    </source>
</evidence>
<dbReference type="InterPro" id="IPR051635">
    <property type="entry name" value="SNAT-like"/>
</dbReference>
<keyword evidence="5" id="KW-1185">Reference proteome</keyword>
<name>A0A157KMA2_9BORD</name>
<accession>A0A157KMA2</accession>
<keyword evidence="1 4" id="KW-0808">Transferase</keyword>
<dbReference type="PANTHER" id="PTHR10908:SF0">
    <property type="entry name" value="SEROTONIN N-ACETYLTRANSFERASE"/>
    <property type="match status" value="1"/>
</dbReference>
<evidence type="ECO:0000259" key="3">
    <source>
        <dbReference type="PROSITE" id="PS51186"/>
    </source>
</evidence>
<dbReference type="InterPro" id="IPR000182">
    <property type="entry name" value="GNAT_dom"/>
</dbReference>
<dbReference type="KEGG" id="btrm:SAMEA390648703128"/>
<dbReference type="Proteomes" id="UP000076825">
    <property type="component" value="Chromosome 1"/>
</dbReference>
<dbReference type="PROSITE" id="PS51186">
    <property type="entry name" value="GNAT"/>
    <property type="match status" value="1"/>
</dbReference>
<evidence type="ECO:0000313" key="5">
    <source>
        <dbReference type="Proteomes" id="UP000076825"/>
    </source>
</evidence>
<dbReference type="PATRIC" id="fig|123899.6.peg.3123"/>
<dbReference type="AlphaFoldDB" id="A0A157KMA2"/>
<organism evidence="4 5">
    <name type="scientific">Bordetella trematum</name>
    <dbReference type="NCBI Taxonomy" id="123899"/>
    <lineage>
        <taxon>Bacteria</taxon>
        <taxon>Pseudomonadati</taxon>
        <taxon>Pseudomonadota</taxon>
        <taxon>Betaproteobacteria</taxon>
        <taxon>Burkholderiales</taxon>
        <taxon>Alcaligenaceae</taxon>
        <taxon>Bordetella</taxon>
    </lineage>
</organism>
<proteinExistence type="predicted"/>
<dbReference type="Gene3D" id="3.40.630.30">
    <property type="match status" value="1"/>
</dbReference>